<dbReference type="GO" id="GO:0005886">
    <property type="term" value="C:plasma membrane"/>
    <property type="evidence" value="ECO:0007669"/>
    <property type="project" value="TreeGrafter"/>
</dbReference>
<dbReference type="Pfam" id="PF05949">
    <property type="entry name" value="DUF881"/>
    <property type="match status" value="1"/>
</dbReference>
<accession>A0A4Q9KDR4</accession>
<feature type="transmembrane region" description="Helical" evidence="3">
    <location>
        <begin position="21"/>
        <end position="42"/>
    </location>
</feature>
<feature type="coiled-coil region" evidence="2">
    <location>
        <begin position="60"/>
        <end position="87"/>
    </location>
</feature>
<dbReference type="Proteomes" id="UP000292373">
    <property type="component" value="Unassembled WGS sequence"/>
</dbReference>
<comment type="caution">
    <text evidence="4">The sequence shown here is derived from an EMBL/GenBank/DDBJ whole genome shotgun (WGS) entry which is preliminary data.</text>
</comment>
<keyword evidence="2" id="KW-0175">Coiled coil</keyword>
<proteinExistence type="inferred from homology"/>
<keyword evidence="5" id="KW-1185">Reference proteome</keyword>
<evidence type="ECO:0000256" key="1">
    <source>
        <dbReference type="ARBA" id="ARBA00009108"/>
    </source>
</evidence>
<protein>
    <submittedName>
        <fullName evidence="4">DUF881 domain-containing protein</fullName>
    </submittedName>
</protein>
<dbReference type="PANTHER" id="PTHR37313:SF4">
    <property type="entry name" value="CONSERVED MEMBRANE PROTEIN-RELATED"/>
    <property type="match status" value="1"/>
</dbReference>
<name>A0A4Q9KDR4_9ACTN</name>
<organism evidence="4 5">
    <name type="scientific">Propioniciclava sinopodophylli</name>
    <dbReference type="NCBI Taxonomy" id="1837344"/>
    <lineage>
        <taxon>Bacteria</taxon>
        <taxon>Bacillati</taxon>
        <taxon>Actinomycetota</taxon>
        <taxon>Actinomycetes</taxon>
        <taxon>Propionibacteriales</taxon>
        <taxon>Propionibacteriaceae</taxon>
        <taxon>Propioniciclava</taxon>
    </lineage>
</organism>
<comment type="similarity">
    <text evidence="1">Belongs to the UPF0749 family.</text>
</comment>
<gene>
    <name evidence="4" type="ORF">ET989_07550</name>
</gene>
<evidence type="ECO:0000313" key="4">
    <source>
        <dbReference type="EMBL" id="TBT85017.1"/>
    </source>
</evidence>
<dbReference type="InterPro" id="IPR010273">
    <property type="entry name" value="DUF881"/>
</dbReference>
<dbReference type="EMBL" id="SDMQ01000006">
    <property type="protein sequence ID" value="TBT85017.1"/>
    <property type="molecule type" value="Genomic_DNA"/>
</dbReference>
<dbReference type="RefSeq" id="WP_131167930.1">
    <property type="nucleotide sequence ID" value="NZ_SDMQ01000006.1"/>
</dbReference>
<keyword evidence="3" id="KW-0812">Transmembrane</keyword>
<evidence type="ECO:0000256" key="3">
    <source>
        <dbReference type="SAM" id="Phobius"/>
    </source>
</evidence>
<evidence type="ECO:0000256" key="2">
    <source>
        <dbReference type="SAM" id="Coils"/>
    </source>
</evidence>
<evidence type="ECO:0000313" key="5">
    <source>
        <dbReference type="Proteomes" id="UP000292373"/>
    </source>
</evidence>
<reference evidence="4 5" key="1">
    <citation type="submission" date="2019-01" db="EMBL/GenBank/DDBJ databases">
        <title>Lactibacter flavus gen. nov., sp. nov., a novel bacterium of the family Propionibacteriaceae isolated from raw milk and dairy products.</title>
        <authorList>
            <person name="Huptas C."/>
            <person name="Wenning M."/>
            <person name="Breitenwieser F."/>
            <person name="Doll E."/>
            <person name="Von Neubeck M."/>
            <person name="Busse H.-J."/>
            <person name="Scherer S."/>
        </authorList>
    </citation>
    <scope>NUCLEOTIDE SEQUENCE [LARGE SCALE GENOMIC DNA]</scope>
    <source>
        <strain evidence="4 5">KCTC 33808</strain>
    </source>
</reference>
<dbReference type="Gene3D" id="3.30.70.1880">
    <property type="entry name" value="Protein of unknown function DUF881"/>
    <property type="match status" value="1"/>
</dbReference>
<sequence length="252" mass="26620">MDTGDTLRRARDKARATRGPLRIATVVVCVLAGFMMATGALASRGNDLRPARTTQLAALVQAEADRADQLARTAANLRSEVDGLARTRADDAGGPAVADLTAAAERADSVPVSGPALTVTLRDAPASVQPAGVDADLLIVHQQDIQAVVNALWAGGAEAMTIQGQRVSSRTGIKCVGNTVVLHGVPYAPPYRITAIGDVAQLEDALRTSDYLRLYRQYVDAYRLGYDVARAGRVEMPAYAGPAEFTHAEVTR</sequence>
<keyword evidence="3" id="KW-0472">Membrane</keyword>
<keyword evidence="3" id="KW-1133">Transmembrane helix</keyword>
<dbReference type="PANTHER" id="PTHR37313">
    <property type="entry name" value="UPF0749 PROTEIN RV1825"/>
    <property type="match status" value="1"/>
</dbReference>
<dbReference type="AlphaFoldDB" id="A0A4Q9KDR4"/>
<dbReference type="OrthoDB" id="3214641at2"/>